<sequence>MKSFLGIDLKTGGYVILTIYLIENILIFLITAIRSNMKHEHSNDEYIVLPTDIKIEVHTAFLHFLVVFSTAAIMLSTCGLIIKRTKFIMWFYFFHQGIGIEILIILLPVIAAKSVNTMCILSAIPLIIFIIIKCYCWVAMVSLYKLERIEERRVQFGKQWIINSLMTMQPGVRLTIPDQDNVNVPYERL</sequence>
<accession>A0A9N9WPK0</accession>
<feature type="transmembrane region" description="Helical" evidence="1">
    <location>
        <begin position="123"/>
        <end position="144"/>
    </location>
</feature>
<keyword evidence="3" id="KW-1185">Reference proteome</keyword>
<dbReference type="AlphaFoldDB" id="A0A9N9WPK0"/>
<keyword evidence="1" id="KW-1133">Transmembrane helix</keyword>
<evidence type="ECO:0000256" key="1">
    <source>
        <dbReference type="SAM" id="Phobius"/>
    </source>
</evidence>
<evidence type="ECO:0000313" key="3">
    <source>
        <dbReference type="Proteomes" id="UP001153620"/>
    </source>
</evidence>
<reference evidence="2" key="2">
    <citation type="submission" date="2022-10" db="EMBL/GenBank/DDBJ databases">
        <authorList>
            <consortium name="ENA_rothamsted_submissions"/>
            <consortium name="culmorum"/>
            <person name="King R."/>
        </authorList>
    </citation>
    <scope>NUCLEOTIDE SEQUENCE</scope>
</reference>
<dbReference type="OrthoDB" id="10466820at2759"/>
<protein>
    <submittedName>
        <fullName evidence="2">Uncharacterized protein</fullName>
    </submittedName>
</protein>
<proteinExistence type="predicted"/>
<feature type="transmembrane region" description="Helical" evidence="1">
    <location>
        <begin position="60"/>
        <end position="82"/>
    </location>
</feature>
<dbReference type="Proteomes" id="UP001153620">
    <property type="component" value="Chromosome 1"/>
</dbReference>
<name>A0A9N9WPK0_9DIPT</name>
<gene>
    <name evidence="2" type="ORF">CHIRRI_LOCUS3778</name>
</gene>
<organism evidence="2 3">
    <name type="scientific">Chironomus riparius</name>
    <dbReference type="NCBI Taxonomy" id="315576"/>
    <lineage>
        <taxon>Eukaryota</taxon>
        <taxon>Metazoa</taxon>
        <taxon>Ecdysozoa</taxon>
        <taxon>Arthropoda</taxon>
        <taxon>Hexapoda</taxon>
        <taxon>Insecta</taxon>
        <taxon>Pterygota</taxon>
        <taxon>Neoptera</taxon>
        <taxon>Endopterygota</taxon>
        <taxon>Diptera</taxon>
        <taxon>Nematocera</taxon>
        <taxon>Chironomoidea</taxon>
        <taxon>Chironomidae</taxon>
        <taxon>Chironominae</taxon>
        <taxon>Chironomus</taxon>
    </lineage>
</organism>
<keyword evidence="1" id="KW-0472">Membrane</keyword>
<keyword evidence="1" id="KW-0812">Transmembrane</keyword>
<dbReference type="EMBL" id="OU895877">
    <property type="protein sequence ID" value="CAG9800840.1"/>
    <property type="molecule type" value="Genomic_DNA"/>
</dbReference>
<reference evidence="2" key="1">
    <citation type="submission" date="2022-01" db="EMBL/GenBank/DDBJ databases">
        <authorList>
            <person name="King R."/>
        </authorList>
    </citation>
    <scope>NUCLEOTIDE SEQUENCE</scope>
</reference>
<evidence type="ECO:0000313" key="2">
    <source>
        <dbReference type="EMBL" id="CAG9800840.1"/>
    </source>
</evidence>
<feature type="transmembrane region" description="Helical" evidence="1">
    <location>
        <begin position="89"/>
        <end position="111"/>
    </location>
</feature>
<feature type="transmembrane region" description="Helical" evidence="1">
    <location>
        <begin position="12"/>
        <end position="33"/>
    </location>
</feature>